<evidence type="ECO:0000256" key="2">
    <source>
        <dbReference type="SAM" id="SignalP"/>
    </source>
</evidence>
<reference evidence="3 4" key="1">
    <citation type="submission" date="2024-01" db="EMBL/GenBank/DDBJ databases">
        <title>The diversity of rhizobia nodulating Mimosa spp. in eleven states of Brazil covering several biomes is determined by host plant, location, and edaphic factors.</title>
        <authorList>
            <person name="Rouws L."/>
            <person name="Barauna A."/>
            <person name="Beukes C."/>
            <person name="De Faria S.M."/>
            <person name="Gross E."/>
            <person name="Dos Reis Junior F.B."/>
            <person name="Simon M."/>
            <person name="Maluk M."/>
            <person name="Odee D.W."/>
            <person name="Kenicer G."/>
            <person name="Young J.P.W."/>
            <person name="Reis V.M."/>
            <person name="Zilli J."/>
            <person name="James E.K."/>
        </authorList>
    </citation>
    <scope>NUCLEOTIDE SEQUENCE [LARGE SCALE GENOMIC DNA]</scope>
    <source>
        <strain evidence="3 4">JHI1651</strain>
    </source>
</reference>
<organism evidence="3 4">
    <name type="scientific">Paraburkholderia caribensis</name>
    <dbReference type="NCBI Taxonomy" id="75105"/>
    <lineage>
        <taxon>Bacteria</taxon>
        <taxon>Pseudomonadati</taxon>
        <taxon>Pseudomonadota</taxon>
        <taxon>Betaproteobacteria</taxon>
        <taxon>Burkholderiales</taxon>
        <taxon>Burkholderiaceae</taxon>
        <taxon>Paraburkholderia</taxon>
    </lineage>
</organism>
<dbReference type="RefSeq" id="WP_107200550.1">
    <property type="nucleotide sequence ID" value="NZ_CP015959.1"/>
</dbReference>
<accession>A0ABV0DPA4</accession>
<gene>
    <name evidence="3" type="ORF">VOI32_02995</name>
</gene>
<keyword evidence="2" id="KW-0732">Signal</keyword>
<dbReference type="Pfam" id="PF13663">
    <property type="entry name" value="DUF4148"/>
    <property type="match status" value="1"/>
</dbReference>
<keyword evidence="4" id="KW-1185">Reference proteome</keyword>
<feature type="chain" id="PRO_5045453143" evidence="2">
    <location>
        <begin position="23"/>
        <end position="104"/>
    </location>
</feature>
<protein>
    <submittedName>
        <fullName evidence="3">DUF4148 domain-containing protein</fullName>
    </submittedName>
</protein>
<evidence type="ECO:0000256" key="1">
    <source>
        <dbReference type="SAM" id="MobiDB-lite"/>
    </source>
</evidence>
<comment type="caution">
    <text evidence="3">The sequence shown here is derived from an EMBL/GenBank/DDBJ whole genome shotgun (WGS) entry which is preliminary data.</text>
</comment>
<evidence type="ECO:0000313" key="3">
    <source>
        <dbReference type="EMBL" id="MEO1752895.1"/>
    </source>
</evidence>
<name>A0ABV0DPA4_9BURK</name>
<dbReference type="InterPro" id="IPR025421">
    <property type="entry name" value="DUF4148"/>
</dbReference>
<feature type="region of interest" description="Disordered" evidence="1">
    <location>
        <begin position="65"/>
        <end position="91"/>
    </location>
</feature>
<sequence length="104" mass="11181">MRHLFQPIAIAVLMSVPVISTAESNAPVSRDQVRAELVELERAGYHVGDDDPHYPDAIQAAEARVAGQHSTPSGYGGVGSQSSLSGGPMIERNDAYQRQVYFGQ</sequence>
<dbReference type="EMBL" id="JAYLVJ010000002">
    <property type="protein sequence ID" value="MEO1752895.1"/>
    <property type="molecule type" value="Genomic_DNA"/>
</dbReference>
<feature type="signal peptide" evidence="2">
    <location>
        <begin position="1"/>
        <end position="22"/>
    </location>
</feature>
<proteinExistence type="predicted"/>
<evidence type="ECO:0000313" key="4">
    <source>
        <dbReference type="Proteomes" id="UP001462961"/>
    </source>
</evidence>
<dbReference type="Proteomes" id="UP001462961">
    <property type="component" value="Unassembled WGS sequence"/>
</dbReference>